<gene>
    <name evidence="1" type="ORF">CLOTH_05500</name>
</gene>
<dbReference type="RefSeq" id="WP_079410972.1">
    <property type="nucleotide sequence ID" value="NZ_MZGW01000001.1"/>
</dbReference>
<comment type="caution">
    <text evidence="1">The sequence shown here is derived from an EMBL/GenBank/DDBJ whole genome shotgun (WGS) entry which is preliminary data.</text>
</comment>
<keyword evidence="2" id="KW-1185">Reference proteome</keyword>
<sequence length="81" mass="8964">MSTLKHLNKDFEVILGSELFKLLFNCDGIKFSQLNVITCLLIKANIPFTLTFSQATRSASASILLEITITPNVTLNFTISV</sequence>
<organism evidence="1 2">
    <name type="scientific">Alkalithermobacter paradoxus</name>
    <dbReference type="NCBI Taxonomy" id="29349"/>
    <lineage>
        <taxon>Bacteria</taxon>
        <taxon>Bacillati</taxon>
        <taxon>Bacillota</taxon>
        <taxon>Clostridia</taxon>
        <taxon>Peptostreptococcales</taxon>
        <taxon>Tepidibacteraceae</taxon>
        <taxon>Alkalithermobacter</taxon>
    </lineage>
</organism>
<dbReference type="OrthoDB" id="1954999at2"/>
<name>A0A1V4ICM9_9FIRM</name>
<reference evidence="1 2" key="1">
    <citation type="submission" date="2017-03" db="EMBL/GenBank/DDBJ databases">
        <title>Genome sequence of Clostridium thermoalcaliphilum DSM 7309.</title>
        <authorList>
            <person name="Poehlein A."/>
            <person name="Daniel R."/>
        </authorList>
    </citation>
    <scope>NUCLEOTIDE SEQUENCE [LARGE SCALE GENOMIC DNA]</scope>
    <source>
        <strain evidence="1 2">DSM 7309</strain>
    </source>
</reference>
<proteinExistence type="predicted"/>
<evidence type="ECO:0000313" key="1">
    <source>
        <dbReference type="EMBL" id="OPJ57267.1"/>
    </source>
</evidence>
<dbReference type="EMBL" id="MZGW01000001">
    <property type="protein sequence ID" value="OPJ57267.1"/>
    <property type="molecule type" value="Genomic_DNA"/>
</dbReference>
<evidence type="ECO:0000313" key="2">
    <source>
        <dbReference type="Proteomes" id="UP000190140"/>
    </source>
</evidence>
<dbReference type="Proteomes" id="UP000190140">
    <property type="component" value="Unassembled WGS sequence"/>
</dbReference>
<protein>
    <submittedName>
        <fullName evidence="1">Uncharacterized protein</fullName>
    </submittedName>
</protein>
<accession>A0A1V4ICM9</accession>
<dbReference type="AlphaFoldDB" id="A0A1V4ICM9"/>